<dbReference type="EMBL" id="BMAW01051859">
    <property type="protein sequence ID" value="GFS82826.1"/>
    <property type="molecule type" value="Genomic_DNA"/>
</dbReference>
<dbReference type="AlphaFoldDB" id="A0A8X6T7Z2"/>
<reference evidence="1" key="1">
    <citation type="submission" date="2020-08" db="EMBL/GenBank/DDBJ databases">
        <title>Multicomponent nature underlies the extraordinary mechanical properties of spider dragline silk.</title>
        <authorList>
            <person name="Kono N."/>
            <person name="Nakamura H."/>
            <person name="Mori M."/>
            <person name="Yoshida Y."/>
            <person name="Ohtoshi R."/>
            <person name="Malay A.D."/>
            <person name="Moran D.A.P."/>
            <person name="Tomita M."/>
            <person name="Numata K."/>
            <person name="Arakawa K."/>
        </authorList>
    </citation>
    <scope>NUCLEOTIDE SEQUENCE</scope>
</reference>
<sequence>MQTTMNVGRCIILHKFLDHRIGDIIIFQELQGVSNVVWSFVKAQIYREQPSYTWKTIFFGIFVELTCICSVPMRNAVVCEGKELWRIMGWLSESFVGNKLPNS</sequence>
<gene>
    <name evidence="1" type="ORF">NPIL_326341</name>
</gene>
<dbReference type="Proteomes" id="UP000887013">
    <property type="component" value="Unassembled WGS sequence"/>
</dbReference>
<proteinExistence type="predicted"/>
<comment type="caution">
    <text evidence="1">The sequence shown here is derived from an EMBL/GenBank/DDBJ whole genome shotgun (WGS) entry which is preliminary data.</text>
</comment>
<keyword evidence="2" id="KW-1185">Reference proteome</keyword>
<organism evidence="1 2">
    <name type="scientific">Nephila pilipes</name>
    <name type="common">Giant wood spider</name>
    <name type="synonym">Nephila maculata</name>
    <dbReference type="NCBI Taxonomy" id="299642"/>
    <lineage>
        <taxon>Eukaryota</taxon>
        <taxon>Metazoa</taxon>
        <taxon>Ecdysozoa</taxon>
        <taxon>Arthropoda</taxon>
        <taxon>Chelicerata</taxon>
        <taxon>Arachnida</taxon>
        <taxon>Araneae</taxon>
        <taxon>Araneomorphae</taxon>
        <taxon>Entelegynae</taxon>
        <taxon>Araneoidea</taxon>
        <taxon>Nephilidae</taxon>
        <taxon>Nephila</taxon>
    </lineage>
</organism>
<evidence type="ECO:0000313" key="2">
    <source>
        <dbReference type="Proteomes" id="UP000887013"/>
    </source>
</evidence>
<evidence type="ECO:0000313" key="1">
    <source>
        <dbReference type="EMBL" id="GFS82826.1"/>
    </source>
</evidence>
<accession>A0A8X6T7Z2</accession>
<protein>
    <submittedName>
        <fullName evidence="1">Uncharacterized protein</fullName>
    </submittedName>
</protein>
<name>A0A8X6T7Z2_NEPPI</name>